<reference evidence="1 2" key="1">
    <citation type="submission" date="2021-06" db="EMBL/GenBank/DDBJ databases">
        <title>Caerostris extrusa draft genome.</title>
        <authorList>
            <person name="Kono N."/>
            <person name="Arakawa K."/>
        </authorList>
    </citation>
    <scope>NUCLEOTIDE SEQUENCE [LARGE SCALE GENOMIC DNA]</scope>
</reference>
<gene>
    <name evidence="1" type="ORF">CEXT_205751</name>
</gene>
<dbReference type="Proteomes" id="UP001054945">
    <property type="component" value="Unassembled WGS sequence"/>
</dbReference>
<protein>
    <submittedName>
        <fullName evidence="1">Uncharacterized protein</fullName>
    </submittedName>
</protein>
<name>A0AAV4P489_CAEEX</name>
<evidence type="ECO:0000313" key="2">
    <source>
        <dbReference type="Proteomes" id="UP001054945"/>
    </source>
</evidence>
<dbReference type="AlphaFoldDB" id="A0AAV4P489"/>
<organism evidence="1 2">
    <name type="scientific">Caerostris extrusa</name>
    <name type="common">Bark spider</name>
    <name type="synonym">Caerostris bankana</name>
    <dbReference type="NCBI Taxonomy" id="172846"/>
    <lineage>
        <taxon>Eukaryota</taxon>
        <taxon>Metazoa</taxon>
        <taxon>Ecdysozoa</taxon>
        <taxon>Arthropoda</taxon>
        <taxon>Chelicerata</taxon>
        <taxon>Arachnida</taxon>
        <taxon>Araneae</taxon>
        <taxon>Araneomorphae</taxon>
        <taxon>Entelegynae</taxon>
        <taxon>Araneoidea</taxon>
        <taxon>Araneidae</taxon>
        <taxon>Caerostris</taxon>
    </lineage>
</organism>
<accession>A0AAV4P489</accession>
<dbReference type="EMBL" id="BPLR01004094">
    <property type="protein sequence ID" value="GIX92102.1"/>
    <property type="molecule type" value="Genomic_DNA"/>
</dbReference>
<sequence>MNENFFNPSTPFHANTEIYSMCGGVHPLDPIPHHSSISENIKGVPLTLCHPFSDTVGFEAFSHRGHPLPRVSFKIFFLSTPPTLELKT</sequence>
<proteinExistence type="predicted"/>
<evidence type="ECO:0000313" key="1">
    <source>
        <dbReference type="EMBL" id="GIX92102.1"/>
    </source>
</evidence>
<comment type="caution">
    <text evidence="1">The sequence shown here is derived from an EMBL/GenBank/DDBJ whole genome shotgun (WGS) entry which is preliminary data.</text>
</comment>
<keyword evidence="2" id="KW-1185">Reference proteome</keyword>